<proteinExistence type="predicted"/>
<dbReference type="Pfam" id="PF12796">
    <property type="entry name" value="Ank_2"/>
    <property type="match status" value="1"/>
</dbReference>
<evidence type="ECO:0000256" key="1">
    <source>
        <dbReference type="ARBA" id="ARBA00022737"/>
    </source>
</evidence>
<sequence>MTTIEDYTHCRQILQNAVELVQQTSTIGAEGDNAPLNIDINNFSCSTADDVTMEKLTRSIGNLFRDCLVLLSENYQEYMFNFLFEYQYDKNDKQFKENLTIGNLPAFLNDLEAIRDSFDAFNAAWDGELPLVKQFLTKYPRYKDRFGPWGTTFLYSAAKNGHIELVIYLITDVGCSVNAQNQQHFERALLTEFITAADFKVSPKAGSTALHGACFAGHLNVVKYLVEHGASYFIRNQAEETPLDNVELNSHITEYFKTIINAGYSKQRQHLPQTPISHGNNQPGEDCIWEYKQLLTDNWVAFNGNESKQLSESLVVKPGKQFQQDVHLSVDSADYSVSTSKFLRCQRCTDQNANLAWVQCRGSSILNFDCYALWQIAFTKHPKFDSNNTMDLEFFDLPTTDDVEFQAQLNAWYNCDAKTNSLLDEAINKWGRWANIHVDYVTDEELMFDLLQFSFQNKDNNISGFIRWIPKLISISKTNRNHVTNIDNFQLSSNSELIPLTTLLLKSVLQTATTNIVQEEQEQILTDDVNYDNDVRSDSGNREDDPDDSTKPQKKVNEMQLFPFSSSNKCNSTVLSHVYH</sequence>
<accession>A0A815H673</accession>
<evidence type="ECO:0000256" key="4">
    <source>
        <dbReference type="SAM" id="MobiDB-lite"/>
    </source>
</evidence>
<dbReference type="EMBL" id="CAJNOV010009031">
    <property type="protein sequence ID" value="CAF1348068.1"/>
    <property type="molecule type" value="Genomic_DNA"/>
</dbReference>
<evidence type="ECO:0000313" key="5">
    <source>
        <dbReference type="EMBL" id="CAF1348068.1"/>
    </source>
</evidence>
<dbReference type="Gene3D" id="1.25.40.20">
    <property type="entry name" value="Ankyrin repeat-containing domain"/>
    <property type="match status" value="1"/>
</dbReference>
<organism evidence="5 6">
    <name type="scientific">Rotaria magnacalcarata</name>
    <dbReference type="NCBI Taxonomy" id="392030"/>
    <lineage>
        <taxon>Eukaryota</taxon>
        <taxon>Metazoa</taxon>
        <taxon>Spiralia</taxon>
        <taxon>Gnathifera</taxon>
        <taxon>Rotifera</taxon>
        <taxon>Eurotatoria</taxon>
        <taxon>Bdelloidea</taxon>
        <taxon>Philodinida</taxon>
        <taxon>Philodinidae</taxon>
        <taxon>Rotaria</taxon>
    </lineage>
</organism>
<dbReference type="InterPro" id="IPR002110">
    <property type="entry name" value="Ankyrin_rpt"/>
</dbReference>
<keyword evidence="2 3" id="KW-0040">ANK repeat</keyword>
<comment type="caution">
    <text evidence="5">The sequence shown here is derived from an EMBL/GenBank/DDBJ whole genome shotgun (WGS) entry which is preliminary data.</text>
</comment>
<feature type="compositionally biased region" description="Basic and acidic residues" evidence="4">
    <location>
        <begin position="533"/>
        <end position="557"/>
    </location>
</feature>
<dbReference type="SUPFAM" id="SSF48403">
    <property type="entry name" value="Ankyrin repeat"/>
    <property type="match status" value="1"/>
</dbReference>
<evidence type="ECO:0000313" key="6">
    <source>
        <dbReference type="Proteomes" id="UP000663855"/>
    </source>
</evidence>
<feature type="repeat" description="ANK" evidence="3">
    <location>
        <begin position="205"/>
        <end position="237"/>
    </location>
</feature>
<keyword evidence="1" id="KW-0677">Repeat</keyword>
<dbReference type="SMART" id="SM00248">
    <property type="entry name" value="ANK"/>
    <property type="match status" value="2"/>
</dbReference>
<dbReference type="PROSITE" id="PS50297">
    <property type="entry name" value="ANK_REP_REGION"/>
    <property type="match status" value="1"/>
</dbReference>
<dbReference type="PROSITE" id="PS50088">
    <property type="entry name" value="ANK_REPEAT"/>
    <property type="match status" value="2"/>
</dbReference>
<dbReference type="PANTHER" id="PTHR24188">
    <property type="entry name" value="ANKYRIN REPEAT PROTEIN"/>
    <property type="match status" value="1"/>
</dbReference>
<gene>
    <name evidence="5" type="ORF">CJN711_LOCUS19277</name>
</gene>
<evidence type="ECO:0000256" key="3">
    <source>
        <dbReference type="PROSITE-ProRule" id="PRU00023"/>
    </source>
</evidence>
<dbReference type="Proteomes" id="UP000663855">
    <property type="component" value="Unassembled WGS sequence"/>
</dbReference>
<reference evidence="5" key="1">
    <citation type="submission" date="2021-02" db="EMBL/GenBank/DDBJ databases">
        <authorList>
            <person name="Nowell W R."/>
        </authorList>
    </citation>
    <scope>NUCLEOTIDE SEQUENCE</scope>
</reference>
<dbReference type="PANTHER" id="PTHR24188:SF29">
    <property type="entry name" value="GH09064P"/>
    <property type="match status" value="1"/>
</dbReference>
<feature type="region of interest" description="Disordered" evidence="4">
    <location>
        <begin position="528"/>
        <end position="557"/>
    </location>
</feature>
<dbReference type="InterPro" id="IPR036770">
    <property type="entry name" value="Ankyrin_rpt-contain_sf"/>
</dbReference>
<evidence type="ECO:0000256" key="2">
    <source>
        <dbReference type="ARBA" id="ARBA00023043"/>
    </source>
</evidence>
<dbReference type="AlphaFoldDB" id="A0A815H673"/>
<name>A0A815H673_9BILA</name>
<protein>
    <submittedName>
        <fullName evidence="5">Uncharacterized protein</fullName>
    </submittedName>
</protein>
<feature type="repeat" description="ANK" evidence="3">
    <location>
        <begin position="149"/>
        <end position="182"/>
    </location>
</feature>